<evidence type="ECO:0000313" key="3">
    <source>
        <dbReference type="EMBL" id="MBK1658475.1"/>
    </source>
</evidence>
<dbReference type="InterPro" id="IPR000073">
    <property type="entry name" value="AB_hydrolase_1"/>
</dbReference>
<accession>A0ABS1CVW9</accession>
<gene>
    <name evidence="3" type="ORF">CKO45_09555</name>
</gene>
<protein>
    <recommendedName>
        <fullName evidence="2">AB hydrolase-1 domain-containing protein</fullName>
    </recommendedName>
</protein>
<evidence type="ECO:0000313" key="4">
    <source>
        <dbReference type="Proteomes" id="UP000697995"/>
    </source>
</evidence>
<feature type="domain" description="AB hydrolase-1" evidence="2">
    <location>
        <begin position="45"/>
        <end position="269"/>
    </location>
</feature>
<evidence type="ECO:0000259" key="2">
    <source>
        <dbReference type="Pfam" id="PF12697"/>
    </source>
</evidence>
<dbReference type="InterPro" id="IPR029058">
    <property type="entry name" value="AB_hydrolase_fold"/>
</dbReference>
<dbReference type="Proteomes" id="UP000697995">
    <property type="component" value="Unassembled WGS sequence"/>
</dbReference>
<reference evidence="3 4" key="1">
    <citation type="journal article" date="2020" name="Microorganisms">
        <title>Osmotic Adaptation and Compatible Solute Biosynthesis of Phototrophic Bacteria as Revealed from Genome Analyses.</title>
        <authorList>
            <person name="Imhoff J.F."/>
            <person name="Rahn T."/>
            <person name="Kunzel S."/>
            <person name="Keller A."/>
            <person name="Neulinger S.C."/>
        </authorList>
    </citation>
    <scope>NUCLEOTIDE SEQUENCE [LARGE SCALE GENOMIC DNA]</scope>
    <source>
        <strain evidence="3 4">DSM 15382</strain>
    </source>
</reference>
<dbReference type="Pfam" id="PF12697">
    <property type="entry name" value="Abhydrolase_6"/>
    <property type="match status" value="1"/>
</dbReference>
<sequence length="275" mass="28862">MQEGGVARGSARVPQRGGGSRMETRTVVRGPARIGWHAWGAGPAVLLLASLGRGAEDFCEVGPLVAQAGFRVLAPDPRGIGESEGPMHGLTLYHLAEDAAAVLAAEAVGPALVAGHAFGNWVARALSACRPQAVRRVALLAASVTQTLDPAMRAAINGSFDPALSEAERLGHLQRGYFAPGHDARVWLAGWHPPVAAMQREATAATDDHWRRCADRHETLYVAAAQDMIAPVPTLEALRAALGDSVTLSVIEDAGHALLPEQPRAVAEALIRFAT</sequence>
<dbReference type="PANTHER" id="PTHR43194:SF5">
    <property type="entry name" value="PIMELOYL-[ACYL-CARRIER PROTEIN] METHYL ESTER ESTERASE"/>
    <property type="match status" value="1"/>
</dbReference>
<feature type="region of interest" description="Disordered" evidence="1">
    <location>
        <begin position="1"/>
        <end position="24"/>
    </location>
</feature>
<dbReference type="Gene3D" id="3.40.50.1820">
    <property type="entry name" value="alpha/beta hydrolase"/>
    <property type="match status" value="1"/>
</dbReference>
<organism evidence="3 4">
    <name type="scientific">Paracraurococcus ruber</name>
    <dbReference type="NCBI Taxonomy" id="77675"/>
    <lineage>
        <taxon>Bacteria</taxon>
        <taxon>Pseudomonadati</taxon>
        <taxon>Pseudomonadota</taxon>
        <taxon>Alphaproteobacteria</taxon>
        <taxon>Acetobacterales</taxon>
        <taxon>Roseomonadaceae</taxon>
        <taxon>Paracraurococcus</taxon>
    </lineage>
</organism>
<dbReference type="EMBL" id="NRSG01000053">
    <property type="protein sequence ID" value="MBK1658475.1"/>
    <property type="molecule type" value="Genomic_DNA"/>
</dbReference>
<dbReference type="PANTHER" id="PTHR43194">
    <property type="entry name" value="HYDROLASE ALPHA/BETA FOLD FAMILY"/>
    <property type="match status" value="1"/>
</dbReference>
<comment type="caution">
    <text evidence="3">The sequence shown here is derived from an EMBL/GenBank/DDBJ whole genome shotgun (WGS) entry which is preliminary data.</text>
</comment>
<proteinExistence type="predicted"/>
<dbReference type="InterPro" id="IPR050228">
    <property type="entry name" value="Carboxylesterase_BioH"/>
</dbReference>
<evidence type="ECO:0000256" key="1">
    <source>
        <dbReference type="SAM" id="MobiDB-lite"/>
    </source>
</evidence>
<dbReference type="PRINTS" id="PR00111">
    <property type="entry name" value="ABHYDROLASE"/>
</dbReference>
<name>A0ABS1CVW9_9PROT</name>
<dbReference type="SUPFAM" id="SSF53474">
    <property type="entry name" value="alpha/beta-Hydrolases"/>
    <property type="match status" value="1"/>
</dbReference>
<keyword evidence="4" id="KW-1185">Reference proteome</keyword>